<evidence type="ECO:0000256" key="1">
    <source>
        <dbReference type="ARBA" id="ARBA00004448"/>
    </source>
</evidence>
<evidence type="ECO:0000256" key="3">
    <source>
        <dbReference type="ARBA" id="ARBA00012944"/>
    </source>
</evidence>
<keyword evidence="11 18" id="KW-1133">Transmembrane helix</keyword>
<evidence type="ECO:0000313" key="19">
    <source>
        <dbReference type="EMBL" id="AVP74406.1"/>
    </source>
</evidence>
<proteinExistence type="inferred from homology"/>
<evidence type="ECO:0000256" key="16">
    <source>
        <dbReference type="ARBA" id="ARBA00031028"/>
    </source>
</evidence>
<evidence type="ECO:0000256" key="10">
    <source>
        <dbReference type="ARBA" id="ARBA00022982"/>
    </source>
</evidence>
<evidence type="ECO:0000256" key="4">
    <source>
        <dbReference type="ARBA" id="ARBA00021008"/>
    </source>
</evidence>
<evidence type="ECO:0000256" key="17">
    <source>
        <dbReference type="ARBA" id="ARBA00049551"/>
    </source>
</evidence>
<dbReference type="AlphaFoldDB" id="A0A2R3SK39"/>
<dbReference type="PANTHER" id="PTHR46552">
    <property type="entry name" value="NADH-UBIQUINONE OXIDOREDUCTASE CHAIN 2"/>
    <property type="match status" value="1"/>
</dbReference>
<keyword evidence="9" id="KW-1278">Translocase</keyword>
<evidence type="ECO:0000256" key="14">
    <source>
        <dbReference type="ARBA" id="ARBA00023128"/>
    </source>
</evidence>
<keyword evidence="10" id="KW-0249">Electron transport</keyword>
<feature type="transmembrane region" description="Helical" evidence="18">
    <location>
        <begin position="36"/>
        <end position="54"/>
    </location>
</feature>
<dbReference type="GO" id="GO:0005743">
    <property type="term" value="C:mitochondrial inner membrane"/>
    <property type="evidence" value="ECO:0007669"/>
    <property type="project" value="UniProtKB-SubCell"/>
</dbReference>
<feature type="transmembrane region" description="Helical" evidence="18">
    <location>
        <begin position="182"/>
        <end position="200"/>
    </location>
</feature>
<evidence type="ECO:0000256" key="11">
    <source>
        <dbReference type="ARBA" id="ARBA00022989"/>
    </source>
</evidence>
<feature type="transmembrane region" description="Helical" evidence="18">
    <location>
        <begin position="157"/>
        <end position="176"/>
    </location>
</feature>
<keyword evidence="14 19" id="KW-0496">Mitochondrion</keyword>
<evidence type="ECO:0000256" key="15">
    <source>
        <dbReference type="ARBA" id="ARBA00023136"/>
    </source>
</evidence>
<evidence type="ECO:0000256" key="12">
    <source>
        <dbReference type="ARBA" id="ARBA00023027"/>
    </source>
</evidence>
<feature type="transmembrane region" description="Helical" evidence="18">
    <location>
        <begin position="207"/>
        <end position="226"/>
    </location>
</feature>
<feature type="transmembrane region" description="Helical" evidence="18">
    <location>
        <begin position="308"/>
        <end position="329"/>
    </location>
</feature>
<evidence type="ECO:0000256" key="8">
    <source>
        <dbReference type="ARBA" id="ARBA00022792"/>
    </source>
</evidence>
<evidence type="ECO:0000256" key="9">
    <source>
        <dbReference type="ARBA" id="ARBA00022967"/>
    </source>
</evidence>
<keyword evidence="7 18" id="KW-0812">Transmembrane</keyword>
<dbReference type="GO" id="GO:0006120">
    <property type="term" value="P:mitochondrial electron transport, NADH to ubiquinone"/>
    <property type="evidence" value="ECO:0007669"/>
    <property type="project" value="TreeGrafter"/>
</dbReference>
<keyword evidence="5" id="KW-0813">Transport</keyword>
<feature type="transmembrane region" description="Helical" evidence="18">
    <location>
        <begin position="12"/>
        <end position="29"/>
    </location>
</feature>
<name>A0A2R3SK39_9PLAT</name>
<dbReference type="EC" id="7.1.1.2" evidence="3"/>
<feature type="transmembrane region" description="Helical" evidence="18">
    <location>
        <begin position="74"/>
        <end position="91"/>
    </location>
</feature>
<organism evidence="19">
    <name type="scientific">Discocelis tigrina</name>
    <dbReference type="NCBI Taxonomy" id="52060"/>
    <lineage>
        <taxon>Eukaryota</taxon>
        <taxon>Metazoa</taxon>
        <taxon>Spiralia</taxon>
        <taxon>Lophotrochozoa</taxon>
        <taxon>Platyhelminthes</taxon>
        <taxon>Rhabditophora</taxon>
        <taxon>Polycladida</taxon>
        <taxon>Acotylea</taxon>
        <taxon>Cryptoceloidea</taxon>
        <taxon>Discocelidae</taxon>
        <taxon>Discocelis</taxon>
    </lineage>
</organism>
<comment type="catalytic activity">
    <reaction evidence="17">
        <text>a ubiquinone + NADH + 5 H(+)(in) = a ubiquinol + NAD(+) + 4 H(+)(out)</text>
        <dbReference type="Rhea" id="RHEA:29091"/>
        <dbReference type="Rhea" id="RHEA-COMP:9565"/>
        <dbReference type="Rhea" id="RHEA-COMP:9566"/>
        <dbReference type="ChEBI" id="CHEBI:15378"/>
        <dbReference type="ChEBI" id="CHEBI:16389"/>
        <dbReference type="ChEBI" id="CHEBI:17976"/>
        <dbReference type="ChEBI" id="CHEBI:57540"/>
        <dbReference type="ChEBI" id="CHEBI:57945"/>
        <dbReference type="EC" id="7.1.1.2"/>
    </reaction>
</comment>
<keyword evidence="13" id="KW-0830">Ubiquinone</keyword>
<protein>
    <recommendedName>
        <fullName evidence="4">NADH-ubiquinone oxidoreductase chain 2</fullName>
        <ecNumber evidence="3">7.1.1.2</ecNumber>
    </recommendedName>
    <alternativeName>
        <fullName evidence="16">NADH dehydrogenase subunit 2</fullName>
    </alternativeName>
</protein>
<accession>A0A2R3SK39</accession>
<evidence type="ECO:0000256" key="7">
    <source>
        <dbReference type="ARBA" id="ARBA00022692"/>
    </source>
</evidence>
<dbReference type="EMBL" id="MF993333">
    <property type="protein sequence ID" value="AVP74406.1"/>
    <property type="molecule type" value="Genomic_DNA"/>
</dbReference>
<comment type="similarity">
    <text evidence="2">Belongs to the complex I subunit 2 family.</text>
</comment>
<dbReference type="InterPro" id="IPR050175">
    <property type="entry name" value="Complex_I_Subunit_2"/>
</dbReference>
<keyword evidence="12" id="KW-0520">NAD</keyword>
<reference evidence="19" key="1">
    <citation type="journal article" date="2018" name="Genomics">
        <title>Probing recalcitrant problems in polyclad evolution and systematics with novel mitochondrial genome resources.</title>
        <authorList>
            <person name="Kenny N.J."/>
            <person name="Norena C."/>
            <person name="Damborenea C."/>
            <person name="Grande C."/>
        </authorList>
    </citation>
    <scope>NUCLEOTIDE SEQUENCE</scope>
</reference>
<feature type="transmembrane region" description="Helical" evidence="18">
    <location>
        <begin position="350"/>
        <end position="367"/>
    </location>
</feature>
<evidence type="ECO:0000256" key="13">
    <source>
        <dbReference type="ARBA" id="ARBA00023075"/>
    </source>
</evidence>
<evidence type="ECO:0000256" key="6">
    <source>
        <dbReference type="ARBA" id="ARBA00022660"/>
    </source>
</evidence>
<keyword evidence="8" id="KW-0999">Mitochondrion inner membrane</keyword>
<evidence type="ECO:0000256" key="2">
    <source>
        <dbReference type="ARBA" id="ARBA00007012"/>
    </source>
</evidence>
<sequence length="368" mass="41273">MSVANIRFLPSMWGSSVGLIFCLSIGILISLVSNNIFLVWFGLELNMFGIIPFINSSPNQTNNILFLTPQEVNVSFFYFFVQVIGSLLFAWGGILSDWYIVSIIGLTIKVGVAPFFWWVPPLLTRLDWLSIGVVSTIQKIPAILLIRLVFDLNLEICLLFSVLGFLVATVGINFSSNNLKQLIAWSSISNMSILVVLIILNNSLGLLYYVFYSVLVLIFCICLNFTNSDNLCNSFINGENENINTISSLLLLVFSGLPPLVSFLLKIFFLSGFFLNDCSFLIMDIDMNGNSISFFYLLGSYLNSWNIVTLYISLIILQSIGYIKAFISINSSKYSRLNIISNSVNNTNKIILISLGILYFISLILIWL</sequence>
<feature type="transmembrane region" description="Helical" evidence="18">
    <location>
        <begin position="246"/>
        <end position="269"/>
    </location>
</feature>
<comment type="subcellular location">
    <subcellularLocation>
        <location evidence="1">Mitochondrion inner membrane</location>
        <topology evidence="1">Multi-pass membrane protein</topology>
    </subcellularLocation>
</comment>
<dbReference type="PANTHER" id="PTHR46552:SF1">
    <property type="entry name" value="NADH-UBIQUINONE OXIDOREDUCTASE CHAIN 2"/>
    <property type="match status" value="1"/>
</dbReference>
<keyword evidence="6" id="KW-0679">Respiratory chain</keyword>
<keyword evidence="15 18" id="KW-0472">Membrane</keyword>
<geneLocation type="mitochondrion" evidence="19"/>
<dbReference type="GO" id="GO:0008137">
    <property type="term" value="F:NADH dehydrogenase (ubiquinone) activity"/>
    <property type="evidence" value="ECO:0007669"/>
    <property type="project" value="UniProtKB-EC"/>
</dbReference>
<evidence type="ECO:0000256" key="18">
    <source>
        <dbReference type="SAM" id="Phobius"/>
    </source>
</evidence>
<gene>
    <name evidence="19" type="primary">ND2</name>
</gene>
<feature type="transmembrane region" description="Helical" evidence="18">
    <location>
        <begin position="98"/>
        <end position="119"/>
    </location>
</feature>
<evidence type="ECO:0000256" key="5">
    <source>
        <dbReference type="ARBA" id="ARBA00022448"/>
    </source>
</evidence>